<feature type="region of interest" description="Disordered" evidence="1">
    <location>
        <begin position="1"/>
        <end position="30"/>
    </location>
</feature>
<accession>A0ABW6EAD8</accession>
<reference evidence="2 3" key="1">
    <citation type="submission" date="2024-09" db="EMBL/GenBank/DDBJ databases">
        <title>The Natural Products Discovery Center: Release of the First 8490 Sequenced Strains for Exploring Actinobacteria Biosynthetic Diversity.</title>
        <authorList>
            <person name="Kalkreuter E."/>
            <person name="Kautsar S.A."/>
            <person name="Yang D."/>
            <person name="Bader C.D."/>
            <person name="Teijaro C.N."/>
            <person name="Fluegel L."/>
            <person name="Davis C.M."/>
            <person name="Simpson J.R."/>
            <person name="Lauterbach L."/>
            <person name="Steele A.D."/>
            <person name="Gui C."/>
            <person name="Meng S."/>
            <person name="Li G."/>
            <person name="Viehrig K."/>
            <person name="Ye F."/>
            <person name="Su P."/>
            <person name="Kiefer A.F."/>
            <person name="Nichols A."/>
            <person name="Cepeda A.J."/>
            <person name="Yan W."/>
            <person name="Fan B."/>
            <person name="Jiang Y."/>
            <person name="Adhikari A."/>
            <person name="Zheng C.-J."/>
            <person name="Schuster L."/>
            <person name="Cowan T.M."/>
            <person name="Smanski M.J."/>
            <person name="Chevrette M.G."/>
            <person name="De Carvalho L.P.S."/>
            <person name="Shen B."/>
        </authorList>
    </citation>
    <scope>NUCLEOTIDE SEQUENCE [LARGE SCALE GENOMIC DNA]</scope>
    <source>
        <strain evidence="2 3">NPDC058546</strain>
    </source>
</reference>
<gene>
    <name evidence="2" type="ORF">ACFWSS_05045</name>
</gene>
<dbReference type="RefSeq" id="WP_382829256.1">
    <property type="nucleotide sequence ID" value="NZ_JBHXLY010000029.1"/>
</dbReference>
<evidence type="ECO:0000256" key="1">
    <source>
        <dbReference type="SAM" id="MobiDB-lite"/>
    </source>
</evidence>
<evidence type="ECO:0000313" key="3">
    <source>
        <dbReference type="Proteomes" id="UP001598251"/>
    </source>
</evidence>
<feature type="compositionally biased region" description="Basic and acidic residues" evidence="1">
    <location>
        <begin position="1"/>
        <end position="11"/>
    </location>
</feature>
<comment type="caution">
    <text evidence="2">The sequence shown here is derived from an EMBL/GenBank/DDBJ whole genome shotgun (WGS) entry which is preliminary data.</text>
</comment>
<organism evidence="2 3">
    <name type="scientific">Streptomyces sindenensis</name>
    <dbReference type="NCBI Taxonomy" id="67363"/>
    <lineage>
        <taxon>Bacteria</taxon>
        <taxon>Bacillati</taxon>
        <taxon>Actinomycetota</taxon>
        <taxon>Actinomycetes</taxon>
        <taxon>Kitasatosporales</taxon>
        <taxon>Streptomycetaceae</taxon>
        <taxon>Streptomyces</taxon>
    </lineage>
</organism>
<evidence type="ECO:0000313" key="2">
    <source>
        <dbReference type="EMBL" id="MFD4212263.1"/>
    </source>
</evidence>
<proteinExistence type="predicted"/>
<dbReference type="Proteomes" id="UP001598251">
    <property type="component" value="Unassembled WGS sequence"/>
</dbReference>
<protein>
    <submittedName>
        <fullName evidence="2">Uncharacterized protein</fullName>
    </submittedName>
</protein>
<dbReference type="EMBL" id="JBHXOF010000002">
    <property type="protein sequence ID" value="MFD4212263.1"/>
    <property type="molecule type" value="Genomic_DNA"/>
</dbReference>
<name>A0ABW6EAD8_9ACTN</name>
<sequence>MARGGDKRRSQESALGLGEAVSRAQRGDESAFEEAYQLPWLSEDRLFHRRAARPGAGEGWPGPVPDP</sequence>
<keyword evidence="3" id="KW-1185">Reference proteome</keyword>